<proteinExistence type="predicted"/>
<keyword evidence="2" id="KW-1185">Reference proteome</keyword>
<dbReference type="InterPro" id="IPR016181">
    <property type="entry name" value="Acyl_CoA_acyltransferase"/>
</dbReference>
<sequence length="165" mass="18167">MFAIRKACTSDVPAIMHLLKEAGMNEQGVDKHPEHFLVVEDPGKSPVRTVGTVGLEVHGDVGLLRSFVLDQTCWNGKTSMELLHVVFQFVRQMELTAVYLFAGIDPRVFEAFGFQGISPDELPEAIRNSDHAVRLAGSGSPMVLRLREESMSGSGNEHEPRSSHP</sequence>
<dbReference type="Proteomes" id="UP000625210">
    <property type="component" value="Unassembled WGS sequence"/>
</dbReference>
<evidence type="ECO:0000313" key="2">
    <source>
        <dbReference type="Proteomes" id="UP000625210"/>
    </source>
</evidence>
<organism evidence="1 2">
    <name type="scientific">Marinithermofilum abyssi</name>
    <dbReference type="NCBI Taxonomy" id="1571185"/>
    <lineage>
        <taxon>Bacteria</taxon>
        <taxon>Bacillati</taxon>
        <taxon>Bacillota</taxon>
        <taxon>Bacilli</taxon>
        <taxon>Bacillales</taxon>
        <taxon>Thermoactinomycetaceae</taxon>
        <taxon>Marinithermofilum</taxon>
    </lineage>
</organism>
<reference evidence="1" key="2">
    <citation type="submission" date="2020-09" db="EMBL/GenBank/DDBJ databases">
        <authorList>
            <person name="Sun Q."/>
            <person name="Zhou Y."/>
        </authorList>
    </citation>
    <scope>NUCLEOTIDE SEQUENCE</scope>
    <source>
        <strain evidence="1">CGMCC 1.15179</strain>
    </source>
</reference>
<dbReference type="EMBL" id="BMHQ01000001">
    <property type="protein sequence ID" value="GGE05350.1"/>
    <property type="molecule type" value="Genomic_DNA"/>
</dbReference>
<accession>A0A8J2VFV2</accession>
<dbReference type="SUPFAM" id="SSF55729">
    <property type="entry name" value="Acyl-CoA N-acyltransferases (Nat)"/>
    <property type="match status" value="1"/>
</dbReference>
<evidence type="ECO:0000313" key="1">
    <source>
        <dbReference type="EMBL" id="GGE05350.1"/>
    </source>
</evidence>
<reference evidence="1" key="1">
    <citation type="journal article" date="2014" name="Int. J. Syst. Evol. Microbiol.">
        <title>Complete genome sequence of Corynebacterium casei LMG S-19264T (=DSM 44701T), isolated from a smear-ripened cheese.</title>
        <authorList>
            <consortium name="US DOE Joint Genome Institute (JGI-PGF)"/>
            <person name="Walter F."/>
            <person name="Albersmeier A."/>
            <person name="Kalinowski J."/>
            <person name="Ruckert C."/>
        </authorList>
    </citation>
    <scope>NUCLEOTIDE SEQUENCE</scope>
    <source>
        <strain evidence="1">CGMCC 1.15179</strain>
    </source>
</reference>
<dbReference type="RefSeq" id="WP_188646155.1">
    <property type="nucleotide sequence ID" value="NZ_BMHQ01000001.1"/>
</dbReference>
<dbReference type="Gene3D" id="3.40.630.30">
    <property type="match status" value="1"/>
</dbReference>
<name>A0A8J2VFV2_9BACL</name>
<dbReference type="AlphaFoldDB" id="A0A8J2VFV2"/>
<gene>
    <name evidence="1" type="ORF">GCM10011571_03040</name>
</gene>
<comment type="caution">
    <text evidence="1">The sequence shown here is derived from an EMBL/GenBank/DDBJ whole genome shotgun (WGS) entry which is preliminary data.</text>
</comment>
<protein>
    <submittedName>
        <fullName evidence="1">Uncharacterized protein</fullName>
    </submittedName>
</protein>